<dbReference type="RefSeq" id="WP_131014387.1">
    <property type="nucleotide sequence ID" value="NZ_SIRE01000011.1"/>
</dbReference>
<comment type="caution">
    <text evidence="1">The sequence shown here is derived from an EMBL/GenBank/DDBJ whole genome shotgun (WGS) entry which is preliminary data.</text>
</comment>
<dbReference type="Proteomes" id="UP000293142">
    <property type="component" value="Unassembled WGS sequence"/>
</dbReference>
<keyword evidence="2" id="KW-1185">Reference proteome</keyword>
<dbReference type="Pfam" id="PF08863">
    <property type="entry name" value="YolD"/>
    <property type="match status" value="1"/>
</dbReference>
<reference evidence="1 2" key="1">
    <citation type="submission" date="2019-02" db="EMBL/GenBank/DDBJ databases">
        <title>Paenibacillus sp. nov., isolated from surface-sterilized tissue of Thalictrum simplex L.</title>
        <authorList>
            <person name="Tuo L."/>
        </authorList>
    </citation>
    <scope>NUCLEOTIDE SEQUENCE [LARGE SCALE GENOMIC DNA]</scope>
    <source>
        <strain evidence="1 2">N2SHLJ1</strain>
    </source>
</reference>
<protein>
    <submittedName>
        <fullName evidence="1">YolD-like family protein</fullName>
    </submittedName>
</protein>
<sequence>MSKKLQGNGMWESSRMMLPEHREQIIRHKQEMNLQPKPLLDEQKLDELSRQLFAAVAVKLEVTVTVFDRYGNQTVKGRIEKVDPLLKRAKISNQHSGAWIELIDILHIASAESPADM</sequence>
<dbReference type="PANTHER" id="PTHR40051">
    <property type="entry name" value="IG HYPOTHETICAL 15966"/>
    <property type="match status" value="1"/>
</dbReference>
<accession>A0A4Q9DNP7</accession>
<dbReference type="AlphaFoldDB" id="A0A4Q9DNP7"/>
<evidence type="ECO:0000313" key="1">
    <source>
        <dbReference type="EMBL" id="TBL77671.1"/>
    </source>
</evidence>
<dbReference type="PANTHER" id="PTHR40051:SF1">
    <property type="entry name" value="YOLD-LIKE FAMILY PROTEIN"/>
    <property type="match status" value="1"/>
</dbReference>
<dbReference type="EMBL" id="SIRE01000011">
    <property type="protein sequence ID" value="TBL77671.1"/>
    <property type="molecule type" value="Genomic_DNA"/>
</dbReference>
<dbReference type="OrthoDB" id="2376882at2"/>
<evidence type="ECO:0000313" key="2">
    <source>
        <dbReference type="Proteomes" id="UP000293142"/>
    </source>
</evidence>
<organism evidence="1 2">
    <name type="scientific">Paenibacillus thalictri</name>
    <dbReference type="NCBI Taxonomy" id="2527873"/>
    <lineage>
        <taxon>Bacteria</taxon>
        <taxon>Bacillati</taxon>
        <taxon>Bacillota</taxon>
        <taxon>Bacilli</taxon>
        <taxon>Bacillales</taxon>
        <taxon>Paenibacillaceae</taxon>
        <taxon>Paenibacillus</taxon>
    </lineage>
</organism>
<dbReference type="InterPro" id="IPR014962">
    <property type="entry name" value="YolD"/>
</dbReference>
<gene>
    <name evidence="1" type="ORF">EYB31_16105</name>
</gene>
<proteinExistence type="predicted"/>
<name>A0A4Q9DNP7_9BACL</name>